<dbReference type="PANTHER" id="PTHR42715:SF10">
    <property type="entry name" value="BETA-GLUCOSIDASE"/>
    <property type="match status" value="1"/>
</dbReference>
<organism evidence="5 6">
    <name type="scientific">Granulicella pectinivorans</name>
    <dbReference type="NCBI Taxonomy" id="474950"/>
    <lineage>
        <taxon>Bacteria</taxon>
        <taxon>Pseudomonadati</taxon>
        <taxon>Acidobacteriota</taxon>
        <taxon>Terriglobia</taxon>
        <taxon>Terriglobales</taxon>
        <taxon>Acidobacteriaceae</taxon>
        <taxon>Granulicella</taxon>
    </lineage>
</organism>
<dbReference type="PANTHER" id="PTHR42715">
    <property type="entry name" value="BETA-GLUCOSIDASE"/>
    <property type="match status" value="1"/>
</dbReference>
<dbReference type="Pfam" id="PF07691">
    <property type="entry name" value="PA14"/>
    <property type="match status" value="1"/>
</dbReference>
<name>A0A1I6MXW8_9BACT</name>
<dbReference type="Pfam" id="PF01915">
    <property type="entry name" value="Glyco_hydro_3_C"/>
    <property type="match status" value="1"/>
</dbReference>
<protein>
    <submittedName>
        <fullName evidence="5">Beta-glucosidase</fullName>
    </submittedName>
</protein>
<dbReference type="InterPro" id="IPR002772">
    <property type="entry name" value="Glyco_hydro_3_C"/>
</dbReference>
<dbReference type="InterPro" id="IPR050288">
    <property type="entry name" value="Cellulose_deg_GH3"/>
</dbReference>
<dbReference type="InterPro" id="IPR013783">
    <property type="entry name" value="Ig-like_fold"/>
</dbReference>
<dbReference type="Proteomes" id="UP000199024">
    <property type="component" value="Unassembled WGS sequence"/>
</dbReference>
<dbReference type="InterPro" id="IPR036962">
    <property type="entry name" value="Glyco_hydro_3_N_sf"/>
</dbReference>
<dbReference type="Gene3D" id="3.40.50.1700">
    <property type="entry name" value="Glycoside hydrolase family 3 C-terminal domain"/>
    <property type="match status" value="1"/>
</dbReference>
<dbReference type="RefSeq" id="WP_175529129.1">
    <property type="nucleotide sequence ID" value="NZ_FOZL01000002.1"/>
</dbReference>
<proteinExistence type="inferred from homology"/>
<gene>
    <name evidence="5" type="ORF">SAMN05421771_3625</name>
</gene>
<dbReference type="STRING" id="474950.SAMN05421771_3625"/>
<evidence type="ECO:0000256" key="3">
    <source>
        <dbReference type="SAM" id="MobiDB-lite"/>
    </source>
</evidence>
<dbReference type="SMART" id="SM01217">
    <property type="entry name" value="Fn3_like"/>
    <property type="match status" value="1"/>
</dbReference>
<keyword evidence="6" id="KW-1185">Reference proteome</keyword>
<evidence type="ECO:0000259" key="4">
    <source>
        <dbReference type="PROSITE" id="PS51820"/>
    </source>
</evidence>
<dbReference type="Pfam" id="PF14310">
    <property type="entry name" value="Fn3-like"/>
    <property type="match status" value="1"/>
</dbReference>
<evidence type="ECO:0000313" key="6">
    <source>
        <dbReference type="Proteomes" id="UP000199024"/>
    </source>
</evidence>
<dbReference type="InterPro" id="IPR036881">
    <property type="entry name" value="Glyco_hydro_3_C_sf"/>
</dbReference>
<reference evidence="5 6" key="1">
    <citation type="submission" date="2016-10" db="EMBL/GenBank/DDBJ databases">
        <authorList>
            <person name="de Groot N.N."/>
        </authorList>
    </citation>
    <scope>NUCLEOTIDE SEQUENCE [LARGE SCALE GENOMIC DNA]</scope>
    <source>
        <strain evidence="5 6">DSM 21001</strain>
    </source>
</reference>
<dbReference type="SUPFAM" id="SSF52279">
    <property type="entry name" value="Beta-D-glucan exohydrolase, C-terminal domain"/>
    <property type="match status" value="1"/>
</dbReference>
<sequence>MLSHAHNFAQYLSPNELPKACRSRGIAAGVLLLLSIAINHAALGQTRTEAASSIEARIDQSIAAMTLEEKISLISGGSVLGSTALPRLGIPAFRMGDGPIGAHDPSPSTAYAAGIALAATWDRDLANHIGTQIGRDSRSRGAAFLLGPGMNIYRAPMNGRNHEYFGEDPFLAGQIAVHYVYGLQSQNVAATIKHFLGNNSEFARFTSDTVVSERALREIYLPAFEAAVKEGHAAAIMDSYNRVNGTWMTENAHMNREVTKEQWHFDGLIMSDWIATHDGAAAATGGLDLEMPAPLYFNPETLLPAVKSGRVKESAIDDKVRRLLRVAARFGWITPTVQGPGWISHDPLDADVPRYNQQGREVALQGALESATLLKNEGGLLPLDRTRVNRIAVIGPNANPGYATGGGSGMVPPFFMTGPFKGISDYLGVGGNVTYAQGIDKLDVLAQETGLTETVHGTTQGVLAETFSTPDFRGKPSATRHETSINGGPYAQLPASTSDEPNIGLSIGGASMKETMRKSIEETLHAPIQYVRWTGFYTAKNSGEHIAFVEHPGKYRLLVDGKTLIDHAEINAPMVEQVRTQLDAGVHKVVLEDLGVPKFGNAITRLGIVKADAVVHPAALELAKRADVVVLSVGFDIETEGEGADREFQLLPGQKELIEQIAAVNPHTVVVLNAGGSVDTKPWLDRVPALLDIWYPGQEGGIALGRILFGDANPSGRLPISWERSLKDNPSANYYYTSPGTDRIFYGDDIFVGYRGYEHNHTQPLFPFGFGLSYTRFQYSKLEIHQDPDAKYGRYTVGFDVTNTGKREGADVAQIYVSEDLPTVPRPPQELKGFARVALAPDETKHVTLALDPRSFAWYDVASKAWHIDAGTFTIRVSRSSIEPQLEGKVSITKPLLIPVD</sequence>
<dbReference type="Pfam" id="PF00933">
    <property type="entry name" value="Glyco_hydro_3"/>
    <property type="match status" value="1"/>
</dbReference>
<dbReference type="InterPro" id="IPR011658">
    <property type="entry name" value="PA14_dom"/>
</dbReference>
<evidence type="ECO:0000313" key="5">
    <source>
        <dbReference type="EMBL" id="SFS20398.1"/>
    </source>
</evidence>
<evidence type="ECO:0000256" key="2">
    <source>
        <dbReference type="ARBA" id="ARBA00022801"/>
    </source>
</evidence>
<evidence type="ECO:0000256" key="1">
    <source>
        <dbReference type="ARBA" id="ARBA00005336"/>
    </source>
</evidence>
<dbReference type="InterPro" id="IPR001764">
    <property type="entry name" value="Glyco_hydro_3_N"/>
</dbReference>
<dbReference type="PRINTS" id="PR00133">
    <property type="entry name" value="GLHYDRLASE3"/>
</dbReference>
<dbReference type="InterPro" id="IPR017853">
    <property type="entry name" value="GH"/>
</dbReference>
<dbReference type="PROSITE" id="PS51820">
    <property type="entry name" value="PA14"/>
    <property type="match status" value="1"/>
</dbReference>
<dbReference type="Gene3D" id="2.60.40.10">
    <property type="entry name" value="Immunoglobulins"/>
    <property type="match status" value="1"/>
</dbReference>
<dbReference type="GO" id="GO:0008422">
    <property type="term" value="F:beta-glucosidase activity"/>
    <property type="evidence" value="ECO:0007669"/>
    <property type="project" value="UniProtKB-ARBA"/>
</dbReference>
<dbReference type="InterPro" id="IPR037524">
    <property type="entry name" value="PA14/GLEYA"/>
</dbReference>
<dbReference type="InterPro" id="IPR026891">
    <property type="entry name" value="Fn3-like"/>
</dbReference>
<dbReference type="EMBL" id="FOZL01000002">
    <property type="protein sequence ID" value="SFS20398.1"/>
    <property type="molecule type" value="Genomic_DNA"/>
</dbReference>
<dbReference type="Gene3D" id="3.20.20.300">
    <property type="entry name" value="Glycoside hydrolase, family 3, N-terminal domain"/>
    <property type="match status" value="1"/>
</dbReference>
<keyword evidence="2" id="KW-0378">Hydrolase</keyword>
<dbReference type="Gene3D" id="2.60.120.260">
    <property type="entry name" value="Galactose-binding domain-like"/>
    <property type="match status" value="1"/>
</dbReference>
<comment type="similarity">
    <text evidence="1">Belongs to the glycosyl hydrolase 3 family.</text>
</comment>
<dbReference type="FunFam" id="2.60.40.10:FF:000495">
    <property type="entry name" value="Periplasmic beta-glucosidase"/>
    <property type="match status" value="1"/>
</dbReference>
<dbReference type="GO" id="GO:0005975">
    <property type="term" value="P:carbohydrate metabolic process"/>
    <property type="evidence" value="ECO:0007669"/>
    <property type="project" value="InterPro"/>
</dbReference>
<dbReference type="SUPFAM" id="SSF51445">
    <property type="entry name" value="(Trans)glycosidases"/>
    <property type="match status" value="1"/>
</dbReference>
<feature type="domain" description="PA14" evidence="4">
    <location>
        <begin position="457"/>
        <end position="627"/>
    </location>
</feature>
<feature type="region of interest" description="Disordered" evidence="3">
    <location>
        <begin position="468"/>
        <end position="498"/>
    </location>
</feature>
<accession>A0A1I6MXW8</accession>
<dbReference type="AlphaFoldDB" id="A0A1I6MXW8"/>